<sequence>MTTLRLFVHNSYKVVFVFNSKDNANLTVTGSYAYGASPLFLSKLLYLSVARFKPVVASWKTF</sequence>
<dbReference type="EMBL" id="CABIJS010000022">
    <property type="protein sequence ID" value="VUZ39858.1"/>
    <property type="molecule type" value="Genomic_DNA"/>
</dbReference>
<accession>A0A564XZA3</accession>
<proteinExistence type="predicted"/>
<protein>
    <submittedName>
        <fullName evidence="1">Uncharacterized protein</fullName>
    </submittedName>
</protein>
<name>A0A564XZA3_HYMDI</name>
<reference evidence="1 2" key="1">
    <citation type="submission" date="2019-07" db="EMBL/GenBank/DDBJ databases">
        <authorList>
            <person name="Jastrzebski P J."/>
            <person name="Paukszto L."/>
            <person name="Jastrzebski P J."/>
        </authorList>
    </citation>
    <scope>NUCLEOTIDE SEQUENCE [LARGE SCALE GENOMIC DNA]</scope>
    <source>
        <strain evidence="1 2">WMS-il1</strain>
    </source>
</reference>
<evidence type="ECO:0000313" key="2">
    <source>
        <dbReference type="Proteomes" id="UP000321570"/>
    </source>
</evidence>
<organism evidence="1 2">
    <name type="scientific">Hymenolepis diminuta</name>
    <name type="common">Rat tapeworm</name>
    <dbReference type="NCBI Taxonomy" id="6216"/>
    <lineage>
        <taxon>Eukaryota</taxon>
        <taxon>Metazoa</taxon>
        <taxon>Spiralia</taxon>
        <taxon>Lophotrochozoa</taxon>
        <taxon>Platyhelminthes</taxon>
        <taxon>Cestoda</taxon>
        <taxon>Eucestoda</taxon>
        <taxon>Cyclophyllidea</taxon>
        <taxon>Hymenolepididae</taxon>
        <taxon>Hymenolepis</taxon>
    </lineage>
</organism>
<keyword evidence="2" id="KW-1185">Reference proteome</keyword>
<dbReference type="Proteomes" id="UP000321570">
    <property type="component" value="Unassembled WGS sequence"/>
</dbReference>
<evidence type="ECO:0000313" key="1">
    <source>
        <dbReference type="EMBL" id="VUZ39858.1"/>
    </source>
</evidence>
<dbReference type="AlphaFoldDB" id="A0A564XZA3"/>
<gene>
    <name evidence="1" type="ORF">WMSIL1_LOCUS919</name>
</gene>